<sequence>MAEPTAKVRRETYQRDEHRCASCGARDGLTFQHRRAVGMGGSKVRPTIGDGLTACGLCNARYESDMRAAAMAHGWKVARWVYRPERVPVWDFVTHQWYRLDAVLPVRYPITARTARHMMRVVYGPEGVPE</sequence>
<reference evidence="2" key="1">
    <citation type="submission" date="2019-09" db="EMBL/GenBank/DDBJ databases">
        <title>Mumia zhuanghuii sp. nov. isolated from the intestinal contents of plateau pika (Ochotona curzoniae) in the Qinghai-Tibet plateau of China.</title>
        <authorList>
            <person name="Tian Z."/>
        </authorList>
    </citation>
    <scope>NUCLEOTIDE SEQUENCE [LARGE SCALE GENOMIC DNA]</scope>
    <source>
        <strain evidence="2">L-033</strain>
    </source>
</reference>
<proteinExistence type="predicted"/>
<accession>A0A5N0TF92</accession>
<name>A0A5N0TF92_9MICO</name>
<evidence type="ECO:0000313" key="1">
    <source>
        <dbReference type="EMBL" id="KAA9133735.1"/>
    </source>
</evidence>
<dbReference type="AlphaFoldDB" id="A0A5N0TF92"/>
<protein>
    <recommendedName>
        <fullName evidence="3">HNH endonuclease</fullName>
    </recommendedName>
</protein>
<evidence type="ECO:0000313" key="2">
    <source>
        <dbReference type="Proteomes" id="UP000326838"/>
    </source>
</evidence>
<organism evidence="1 2">
    <name type="scientific">Microbacterium caowuchunii</name>
    <dbReference type="NCBI Taxonomy" id="2614638"/>
    <lineage>
        <taxon>Bacteria</taxon>
        <taxon>Bacillati</taxon>
        <taxon>Actinomycetota</taxon>
        <taxon>Actinomycetes</taxon>
        <taxon>Micrococcales</taxon>
        <taxon>Microbacteriaceae</taxon>
        <taxon>Microbacterium</taxon>
    </lineage>
</organism>
<comment type="caution">
    <text evidence="1">The sequence shown here is derived from an EMBL/GenBank/DDBJ whole genome shotgun (WGS) entry which is preliminary data.</text>
</comment>
<evidence type="ECO:0008006" key="3">
    <source>
        <dbReference type="Google" id="ProtNLM"/>
    </source>
</evidence>
<gene>
    <name evidence="1" type="ORF">F6B40_08255</name>
</gene>
<dbReference type="EMBL" id="VYUY01000009">
    <property type="protein sequence ID" value="KAA9133735.1"/>
    <property type="molecule type" value="Genomic_DNA"/>
</dbReference>
<dbReference type="RefSeq" id="WP_150893043.1">
    <property type="nucleotide sequence ID" value="NZ_VYUY01000009.1"/>
</dbReference>
<dbReference type="Proteomes" id="UP000326838">
    <property type="component" value="Unassembled WGS sequence"/>
</dbReference>
<dbReference type="Gene3D" id="1.10.30.50">
    <property type="match status" value="1"/>
</dbReference>
<keyword evidence="2" id="KW-1185">Reference proteome</keyword>